<evidence type="ECO:0000256" key="2">
    <source>
        <dbReference type="SAM" id="Phobius"/>
    </source>
</evidence>
<dbReference type="RefSeq" id="XP_004365713.1">
    <property type="nucleotide sequence ID" value="XM_004365656.2"/>
</dbReference>
<dbReference type="Pfam" id="PF09813">
    <property type="entry name" value="Coa3_cc"/>
    <property type="match status" value="1"/>
</dbReference>
<feature type="region of interest" description="Disordered" evidence="1">
    <location>
        <begin position="32"/>
        <end position="53"/>
    </location>
</feature>
<gene>
    <name evidence="4" type="ORF">CAOG_000842</name>
</gene>
<evidence type="ECO:0000256" key="1">
    <source>
        <dbReference type="SAM" id="MobiDB-lite"/>
    </source>
</evidence>
<evidence type="ECO:0000313" key="4">
    <source>
        <dbReference type="EMBL" id="KJE89351.1"/>
    </source>
</evidence>
<reference evidence="5" key="1">
    <citation type="submission" date="2011-02" db="EMBL/GenBank/DDBJ databases">
        <title>The Genome Sequence of Capsaspora owczarzaki ATCC 30864.</title>
        <authorList>
            <person name="Russ C."/>
            <person name="Cuomo C."/>
            <person name="Burger G."/>
            <person name="Gray M.W."/>
            <person name="Holland P.W.H."/>
            <person name="King N."/>
            <person name="Lang F.B.F."/>
            <person name="Roger A.J."/>
            <person name="Ruiz-Trillo I."/>
            <person name="Young S.K."/>
            <person name="Zeng Q."/>
            <person name="Gargeya S."/>
            <person name="Alvarado L."/>
            <person name="Berlin A."/>
            <person name="Chapman S.B."/>
            <person name="Chen Z."/>
            <person name="Freedman E."/>
            <person name="Gellesch M."/>
            <person name="Goldberg J."/>
            <person name="Griggs A."/>
            <person name="Gujja S."/>
            <person name="Heilman E."/>
            <person name="Heiman D."/>
            <person name="Howarth C."/>
            <person name="Mehta T."/>
            <person name="Neiman D."/>
            <person name="Pearson M."/>
            <person name="Roberts A."/>
            <person name="Saif S."/>
            <person name="Shea T."/>
            <person name="Shenoy N."/>
            <person name="Sisk P."/>
            <person name="Stolte C."/>
            <person name="Sykes S."/>
            <person name="White J."/>
            <person name="Yandava C."/>
            <person name="Haas B."/>
            <person name="Nusbaum C."/>
            <person name="Birren B."/>
        </authorList>
    </citation>
    <scope>NUCLEOTIDE SEQUENCE</scope>
    <source>
        <strain evidence="5">ATCC 30864</strain>
    </source>
</reference>
<feature type="region of interest" description="Disordered" evidence="1">
    <location>
        <begin position="109"/>
        <end position="132"/>
    </location>
</feature>
<protein>
    <recommendedName>
        <fullName evidence="3">Cytochrome c oxidase assembly factor 3 mitochondrial coiled-coil domain-containing protein</fullName>
    </recommendedName>
</protein>
<keyword evidence="5" id="KW-1185">Reference proteome</keyword>
<dbReference type="AlphaFoldDB" id="A0A0D2U298"/>
<keyword evidence="2" id="KW-0472">Membrane</keyword>
<proteinExistence type="predicted"/>
<evidence type="ECO:0000259" key="3">
    <source>
        <dbReference type="Pfam" id="PF09813"/>
    </source>
</evidence>
<accession>A0A0D2U298</accession>
<sequence length="132" mass="13729">MLAQSAVVRTIASSLGRHSQSRVAALSTHAAALAASPASPSPSSSASGAHKRHQIALEQLKREQQAVQNLRREQARGPNIRMALGLLLFVVGAYAYTLSSVRQEDFTGVDASSASGRPVNAPPTSASPTASR</sequence>
<feature type="transmembrane region" description="Helical" evidence="2">
    <location>
        <begin position="80"/>
        <end position="97"/>
    </location>
</feature>
<dbReference type="Proteomes" id="UP000008743">
    <property type="component" value="Unassembled WGS sequence"/>
</dbReference>
<feature type="compositionally biased region" description="Low complexity" evidence="1">
    <location>
        <begin position="32"/>
        <end position="48"/>
    </location>
</feature>
<keyword evidence="2" id="KW-1133">Transmembrane helix</keyword>
<name>A0A0D2U298_CAPO3</name>
<dbReference type="InParanoid" id="A0A0D2U298"/>
<feature type="compositionally biased region" description="Polar residues" evidence="1">
    <location>
        <begin position="122"/>
        <end position="132"/>
    </location>
</feature>
<evidence type="ECO:0000313" key="5">
    <source>
        <dbReference type="Proteomes" id="UP000008743"/>
    </source>
</evidence>
<keyword evidence="2" id="KW-0812">Transmembrane</keyword>
<organism evidence="4 5">
    <name type="scientific">Capsaspora owczarzaki (strain ATCC 30864)</name>
    <dbReference type="NCBI Taxonomy" id="595528"/>
    <lineage>
        <taxon>Eukaryota</taxon>
        <taxon>Filasterea</taxon>
        <taxon>Capsaspora</taxon>
    </lineage>
</organism>
<dbReference type="EMBL" id="KE346360">
    <property type="protein sequence ID" value="KJE89351.1"/>
    <property type="molecule type" value="Genomic_DNA"/>
</dbReference>
<feature type="domain" description="Cytochrome c oxidase assembly factor 3 mitochondrial coiled-coil" evidence="3">
    <location>
        <begin position="71"/>
        <end position="107"/>
    </location>
</feature>
<dbReference type="InterPro" id="IPR018628">
    <property type="entry name" value="Coa3_CC"/>
</dbReference>
<dbReference type="OrthoDB" id="10018333at2759"/>